<dbReference type="InterPro" id="IPR011051">
    <property type="entry name" value="RmlC_Cupin_sf"/>
</dbReference>
<evidence type="ECO:0000313" key="4">
    <source>
        <dbReference type="Proteomes" id="UP000032568"/>
    </source>
</evidence>
<protein>
    <submittedName>
        <fullName evidence="3">Cupin domain-containing protein</fullName>
    </submittedName>
</protein>
<feature type="domain" description="Cupin type-2" evidence="2">
    <location>
        <begin position="47"/>
        <end position="117"/>
    </location>
</feature>
<dbReference type="Gene3D" id="2.60.120.10">
    <property type="entry name" value="Jelly Rolls"/>
    <property type="match status" value="1"/>
</dbReference>
<proteinExistence type="predicted"/>
<dbReference type="EMBL" id="CP059735">
    <property type="protein sequence ID" value="WDE01394.1"/>
    <property type="molecule type" value="Genomic_DNA"/>
</dbReference>
<dbReference type="InterPro" id="IPR013096">
    <property type="entry name" value="Cupin_2"/>
</dbReference>
<reference evidence="3 4" key="2">
    <citation type="journal article" date="2022" name="Mar. Drugs">
        <title>Bioassay-Guided Fractionation Leads to the Detection of Cholic Acid Generated by the Rare Thalassomonas sp.</title>
        <authorList>
            <person name="Pheiffer F."/>
            <person name="Schneider Y.K."/>
            <person name="Hansen E.H."/>
            <person name="Andersen J.H."/>
            <person name="Isaksson J."/>
            <person name="Busche T."/>
            <person name="R C."/>
            <person name="Kalinowski J."/>
            <person name="Zyl L.V."/>
            <person name="Trindade M."/>
        </authorList>
    </citation>
    <scope>NUCLEOTIDE SEQUENCE [LARGE SCALE GENOMIC DNA]</scope>
    <source>
        <strain evidence="3 4">A5K-106</strain>
    </source>
</reference>
<evidence type="ECO:0000259" key="2">
    <source>
        <dbReference type="Pfam" id="PF07883"/>
    </source>
</evidence>
<keyword evidence="4" id="KW-1185">Reference proteome</keyword>
<dbReference type="InterPro" id="IPR014710">
    <property type="entry name" value="RmlC-like_jellyroll"/>
</dbReference>
<name>A0AAF0C5W6_9GAMM</name>
<dbReference type="RefSeq" id="WP_044833538.1">
    <property type="nucleotide sequence ID" value="NZ_CP059735.1"/>
</dbReference>
<dbReference type="CDD" id="cd02224">
    <property type="entry name" value="cupin_SPO2919-like"/>
    <property type="match status" value="1"/>
</dbReference>
<keyword evidence="1" id="KW-0479">Metal-binding</keyword>
<dbReference type="InterPro" id="IPR051610">
    <property type="entry name" value="GPI/OXD"/>
</dbReference>
<evidence type="ECO:0000256" key="1">
    <source>
        <dbReference type="ARBA" id="ARBA00022723"/>
    </source>
</evidence>
<reference evidence="3 4" key="1">
    <citation type="journal article" date="2015" name="Genome Announc.">
        <title>Draft Genome Sequences of Marine Isolates of Thalassomonas viridans and Thalassomonas actiniarum.</title>
        <authorList>
            <person name="Olonade I."/>
            <person name="van Zyl L.J."/>
            <person name="Trindade M."/>
        </authorList>
    </citation>
    <scope>NUCLEOTIDE SEQUENCE [LARGE SCALE GENOMIC DNA]</scope>
    <source>
        <strain evidence="3 4">A5K-106</strain>
    </source>
</reference>
<sequence>MDKYIVTKEEIDDYPGIEKTHFLNNKAVRRNKSLGDLTGLNGIGFHIIEIRPGFESTEFHQHFFEEECVYILAGEAEARIGDDISRVKAGDFIGYRAGGLAHSLKNTGDQLLRCIVVGQRLEHDVADYPDLQKRIFRNKGCQWNLVDIAAIETPVAGEKK</sequence>
<dbReference type="SUPFAM" id="SSF51182">
    <property type="entry name" value="RmlC-like cupins"/>
    <property type="match status" value="1"/>
</dbReference>
<dbReference type="PANTHER" id="PTHR35848">
    <property type="entry name" value="OXALATE-BINDING PROTEIN"/>
    <property type="match status" value="1"/>
</dbReference>
<accession>A0AAF0C5W6</accession>
<dbReference type="KEGG" id="tact:SG35_012635"/>
<dbReference type="Proteomes" id="UP000032568">
    <property type="component" value="Chromosome"/>
</dbReference>
<evidence type="ECO:0000313" key="3">
    <source>
        <dbReference type="EMBL" id="WDE01394.1"/>
    </source>
</evidence>
<gene>
    <name evidence="3" type="ORF">SG35_012635</name>
</gene>
<dbReference type="Pfam" id="PF07883">
    <property type="entry name" value="Cupin_2"/>
    <property type="match status" value="1"/>
</dbReference>
<organism evidence="3 4">
    <name type="scientific">Thalassomonas actiniarum</name>
    <dbReference type="NCBI Taxonomy" id="485447"/>
    <lineage>
        <taxon>Bacteria</taxon>
        <taxon>Pseudomonadati</taxon>
        <taxon>Pseudomonadota</taxon>
        <taxon>Gammaproteobacteria</taxon>
        <taxon>Alteromonadales</taxon>
        <taxon>Colwelliaceae</taxon>
        <taxon>Thalassomonas</taxon>
    </lineage>
</organism>
<dbReference type="AlphaFoldDB" id="A0AAF0C5W6"/>
<dbReference type="GO" id="GO:0046872">
    <property type="term" value="F:metal ion binding"/>
    <property type="evidence" value="ECO:0007669"/>
    <property type="project" value="UniProtKB-KW"/>
</dbReference>